<gene>
    <name evidence="1" type="ORF">EVA_10626</name>
</gene>
<evidence type="ECO:0000313" key="1">
    <source>
        <dbReference type="EMBL" id="EJX01267.1"/>
    </source>
</evidence>
<accession>J9G222</accession>
<protein>
    <submittedName>
        <fullName evidence="1">Uncharacterized protein</fullName>
    </submittedName>
</protein>
<dbReference type="EMBL" id="AMCI01003022">
    <property type="protein sequence ID" value="EJX01267.1"/>
    <property type="molecule type" value="Genomic_DNA"/>
</dbReference>
<sequence length="43" mass="5138">LRLPQNEDHDTSRAKTCPKYIFNQEEYEQVIKEQASIPPYDEL</sequence>
<reference evidence="1" key="1">
    <citation type="journal article" date="2012" name="PLoS ONE">
        <title>Gene sets for utilization of primary and secondary nutrition supplies in the distal gut of endangered iberian lynx.</title>
        <authorList>
            <person name="Alcaide M."/>
            <person name="Messina E."/>
            <person name="Richter M."/>
            <person name="Bargiela R."/>
            <person name="Peplies J."/>
            <person name="Huws S.A."/>
            <person name="Newbold C.J."/>
            <person name="Golyshin P.N."/>
            <person name="Simon M.A."/>
            <person name="Lopez G."/>
            <person name="Yakimov M.M."/>
            <person name="Ferrer M."/>
        </authorList>
    </citation>
    <scope>NUCLEOTIDE SEQUENCE</scope>
</reference>
<dbReference type="AlphaFoldDB" id="J9G222"/>
<name>J9G222_9ZZZZ</name>
<feature type="non-terminal residue" evidence="1">
    <location>
        <position position="1"/>
    </location>
</feature>
<comment type="caution">
    <text evidence="1">The sequence shown here is derived from an EMBL/GenBank/DDBJ whole genome shotgun (WGS) entry which is preliminary data.</text>
</comment>
<organism evidence="1">
    <name type="scientific">gut metagenome</name>
    <dbReference type="NCBI Taxonomy" id="749906"/>
    <lineage>
        <taxon>unclassified sequences</taxon>
        <taxon>metagenomes</taxon>
        <taxon>organismal metagenomes</taxon>
    </lineage>
</organism>
<proteinExistence type="predicted"/>